<gene>
    <name evidence="5" type="ORF">SAMN05421747_10634</name>
</gene>
<keyword evidence="1" id="KW-0812">Transmembrane</keyword>
<evidence type="ECO:0000259" key="3">
    <source>
        <dbReference type="Pfam" id="PF16220"/>
    </source>
</evidence>
<dbReference type="EMBL" id="FOLL01000006">
    <property type="protein sequence ID" value="SFC19645.1"/>
    <property type="molecule type" value="Genomic_DNA"/>
</dbReference>
<proteinExistence type="predicted"/>
<dbReference type="PANTHER" id="PTHR30273:SF2">
    <property type="entry name" value="PROTEIN FECR"/>
    <property type="match status" value="1"/>
</dbReference>
<feature type="domain" description="FecR N-terminal" evidence="3">
    <location>
        <begin position="14"/>
        <end position="41"/>
    </location>
</feature>
<dbReference type="Pfam" id="PF04773">
    <property type="entry name" value="FecR"/>
    <property type="match status" value="1"/>
</dbReference>
<evidence type="ECO:0000256" key="1">
    <source>
        <dbReference type="SAM" id="Phobius"/>
    </source>
</evidence>
<feature type="transmembrane region" description="Helical" evidence="1">
    <location>
        <begin position="78"/>
        <end position="101"/>
    </location>
</feature>
<name>A0A1I1H7F7_9SPHI</name>
<dbReference type="GO" id="GO:0016989">
    <property type="term" value="F:sigma factor antagonist activity"/>
    <property type="evidence" value="ECO:0007669"/>
    <property type="project" value="TreeGrafter"/>
</dbReference>
<dbReference type="InterPro" id="IPR032508">
    <property type="entry name" value="FecR_C"/>
</dbReference>
<feature type="domain" description="Protein FecR C-terminal" evidence="4">
    <location>
        <begin position="247"/>
        <end position="315"/>
    </location>
</feature>
<dbReference type="InterPro" id="IPR006860">
    <property type="entry name" value="FecR"/>
</dbReference>
<dbReference type="Gene3D" id="3.55.50.30">
    <property type="match status" value="1"/>
</dbReference>
<evidence type="ECO:0000259" key="2">
    <source>
        <dbReference type="Pfam" id="PF04773"/>
    </source>
</evidence>
<evidence type="ECO:0000313" key="5">
    <source>
        <dbReference type="EMBL" id="SFC19645.1"/>
    </source>
</evidence>
<organism evidence="5 6">
    <name type="scientific">Parapedobacter composti</name>
    <dbReference type="NCBI Taxonomy" id="623281"/>
    <lineage>
        <taxon>Bacteria</taxon>
        <taxon>Pseudomonadati</taxon>
        <taxon>Bacteroidota</taxon>
        <taxon>Sphingobacteriia</taxon>
        <taxon>Sphingobacteriales</taxon>
        <taxon>Sphingobacteriaceae</taxon>
        <taxon>Parapedobacter</taxon>
    </lineage>
</organism>
<dbReference type="STRING" id="623281.SAMN05421747_10634"/>
<dbReference type="Pfam" id="PF16220">
    <property type="entry name" value="DUF4880"/>
    <property type="match status" value="1"/>
</dbReference>
<dbReference type="OrthoDB" id="1452822at2"/>
<dbReference type="PIRSF" id="PIRSF018266">
    <property type="entry name" value="FecR"/>
    <property type="match status" value="1"/>
</dbReference>
<evidence type="ECO:0000313" key="6">
    <source>
        <dbReference type="Proteomes" id="UP000199577"/>
    </source>
</evidence>
<dbReference type="InterPro" id="IPR012373">
    <property type="entry name" value="Ferrdict_sens_TM"/>
</dbReference>
<dbReference type="RefSeq" id="WP_090973113.1">
    <property type="nucleotide sequence ID" value="NZ_FOLL01000006.1"/>
</dbReference>
<feature type="domain" description="FecR protein" evidence="2">
    <location>
        <begin position="121"/>
        <end position="205"/>
    </location>
</feature>
<dbReference type="AlphaFoldDB" id="A0A1I1H7F7"/>
<evidence type="ECO:0000259" key="4">
    <source>
        <dbReference type="Pfam" id="PF16344"/>
    </source>
</evidence>
<keyword evidence="6" id="KW-1185">Reference proteome</keyword>
<keyword evidence="1" id="KW-0472">Membrane</keyword>
<dbReference type="Proteomes" id="UP000199577">
    <property type="component" value="Unassembled WGS sequence"/>
</dbReference>
<dbReference type="Gene3D" id="2.60.120.1440">
    <property type="match status" value="1"/>
</dbReference>
<dbReference type="PANTHER" id="PTHR30273">
    <property type="entry name" value="PERIPLASMIC SIGNAL SENSOR AND SIGMA FACTOR ACTIVATOR FECR-RELATED"/>
    <property type="match status" value="1"/>
</dbReference>
<dbReference type="Pfam" id="PF16344">
    <property type="entry name" value="FecR_C"/>
    <property type="match status" value="1"/>
</dbReference>
<reference evidence="6" key="1">
    <citation type="submission" date="2016-10" db="EMBL/GenBank/DDBJ databases">
        <authorList>
            <person name="Varghese N."/>
            <person name="Submissions S."/>
        </authorList>
    </citation>
    <scope>NUCLEOTIDE SEQUENCE [LARGE SCALE GENOMIC DNA]</scope>
    <source>
        <strain evidence="6">DSM 22900</strain>
    </source>
</reference>
<dbReference type="InterPro" id="IPR032623">
    <property type="entry name" value="FecR_N"/>
</dbReference>
<protein>
    <submittedName>
        <fullName evidence="5">Ferric-dicitrate binding protein FerR, regulates iron transport through sigma-19</fullName>
    </submittedName>
</protein>
<keyword evidence="1" id="KW-1133">Transmembrane helix</keyword>
<accession>A0A1I1H7F7</accession>
<sequence>MMDDALLTKYLLNEASEAEAAAVRQWIAADPAHERHFRHMRLIWETSQSLASGSGVDEDEAWRRFVQRRDSRPKGYRLGWVRIAAMLLLVPIAGLAGFYLLGPGGGGRFASTYATADAPSTDTLADGSVITLNRFAELDFSQSPFKRERTVDLHKGEAFFRVAPDGKKPFVIRSGDVTVTVVGTSFNVKRRGDETTVIVESGKVNVAGLNQTAELGPGQKVTVNTRTGRFEEGWAEDRLHHYYVNRRLVLDNTPLWRIAEVLEEAYGVDIAISRKEIGELPMSTTLRLGPLDEVLNVVAQTLGVQVERTGKRVVIR</sequence>